<dbReference type="GO" id="GO:0032506">
    <property type="term" value="P:cytokinetic process"/>
    <property type="evidence" value="ECO:0007669"/>
    <property type="project" value="TreeGrafter"/>
</dbReference>
<dbReference type="OrthoDB" id="7069135at2"/>
<organism evidence="3 4">
    <name type="scientific">Glaciecola punicea ACAM 611</name>
    <dbReference type="NCBI Taxonomy" id="1121923"/>
    <lineage>
        <taxon>Bacteria</taxon>
        <taxon>Pseudomonadati</taxon>
        <taxon>Pseudomonadota</taxon>
        <taxon>Gammaproteobacteria</taxon>
        <taxon>Alteromonadales</taxon>
        <taxon>Alteromonadaceae</taxon>
        <taxon>Glaciecola</taxon>
    </lineage>
</organism>
<dbReference type="Proteomes" id="UP000053586">
    <property type="component" value="Unassembled WGS sequence"/>
</dbReference>
<evidence type="ECO:0000313" key="3">
    <source>
        <dbReference type="EMBL" id="GAB55280.1"/>
    </source>
</evidence>
<dbReference type="RefSeq" id="WP_006004204.1">
    <property type="nucleotide sequence ID" value="NZ_BAET01000008.1"/>
</dbReference>
<keyword evidence="1" id="KW-0472">Membrane</keyword>
<dbReference type="SUPFAM" id="SSF110997">
    <property type="entry name" value="Sporulation related repeat"/>
    <property type="match status" value="1"/>
</dbReference>
<dbReference type="InterPro" id="IPR052521">
    <property type="entry name" value="Cell_div_SPOR-domain"/>
</dbReference>
<dbReference type="PANTHER" id="PTHR38687">
    <property type="entry name" value="CELL DIVISION PROTEIN DEDD-RELATED"/>
    <property type="match status" value="1"/>
</dbReference>
<gene>
    <name evidence="3" type="primary">dedD</name>
    <name evidence="3" type="ORF">GPUN_1151</name>
</gene>
<dbReference type="InterPro" id="IPR007730">
    <property type="entry name" value="SPOR-like_dom"/>
</dbReference>
<dbReference type="GO" id="GO:0030428">
    <property type="term" value="C:cell septum"/>
    <property type="evidence" value="ECO:0007669"/>
    <property type="project" value="TreeGrafter"/>
</dbReference>
<dbReference type="PANTHER" id="PTHR38687:SF1">
    <property type="entry name" value="CELL DIVISION PROTEIN DEDD"/>
    <property type="match status" value="1"/>
</dbReference>
<dbReference type="AlphaFoldDB" id="H5TAF3"/>
<dbReference type="InterPro" id="IPR036680">
    <property type="entry name" value="SPOR-like_sf"/>
</dbReference>
<keyword evidence="4" id="KW-1185">Reference proteome</keyword>
<dbReference type="PROSITE" id="PS51724">
    <property type="entry name" value="SPOR"/>
    <property type="match status" value="1"/>
</dbReference>
<sequence>MTSALQNRLVGTIIVVALVVILVPEFLDGEKRISKQEFVDIPPVAELVQVQNTAEFDTNSLQAQLNQAIEVIDEYPVDDPEIGSAKTPVNLKDSTNGQLAQGEKQTIVDIAASAGANPLGPSEQGDEFSQIDIKDSGWVVQLGSFRHEKNVKDLLRKLNVAGYRAYSRPVMTSMGKLTKVFVGPELDKEKLELALPHLTEITKLKGRITPFEVNAG</sequence>
<evidence type="ECO:0000256" key="1">
    <source>
        <dbReference type="SAM" id="Phobius"/>
    </source>
</evidence>
<name>H5TAF3_9ALTE</name>
<protein>
    <submittedName>
        <fullName evidence="3">DedD protein</fullName>
    </submittedName>
</protein>
<keyword evidence="1" id="KW-0812">Transmembrane</keyword>
<dbReference type="Gene3D" id="3.30.70.1070">
    <property type="entry name" value="Sporulation related repeat"/>
    <property type="match status" value="1"/>
</dbReference>
<dbReference type="EMBL" id="BAET01000008">
    <property type="protein sequence ID" value="GAB55280.1"/>
    <property type="molecule type" value="Genomic_DNA"/>
</dbReference>
<dbReference type="STRING" id="56804.BAE46_13780"/>
<proteinExistence type="predicted"/>
<feature type="domain" description="SPOR" evidence="2">
    <location>
        <begin position="132"/>
        <end position="211"/>
    </location>
</feature>
<evidence type="ECO:0000313" key="4">
    <source>
        <dbReference type="Proteomes" id="UP000053586"/>
    </source>
</evidence>
<feature type="transmembrane region" description="Helical" evidence="1">
    <location>
        <begin position="6"/>
        <end position="27"/>
    </location>
</feature>
<dbReference type="Pfam" id="PF05036">
    <property type="entry name" value="SPOR"/>
    <property type="match status" value="1"/>
</dbReference>
<comment type="caution">
    <text evidence="3">The sequence shown here is derived from an EMBL/GenBank/DDBJ whole genome shotgun (WGS) entry which is preliminary data.</text>
</comment>
<accession>H5TAF3</accession>
<dbReference type="eggNOG" id="COG3147">
    <property type="taxonomic scope" value="Bacteria"/>
</dbReference>
<dbReference type="GO" id="GO:0032153">
    <property type="term" value="C:cell division site"/>
    <property type="evidence" value="ECO:0007669"/>
    <property type="project" value="TreeGrafter"/>
</dbReference>
<reference evidence="3 4" key="1">
    <citation type="journal article" date="2012" name="J. Bacteriol.">
        <title>Genome sequence of proteorhodopsin-containing sea ice bacterium Glaciecola punicea ACAM 611T.</title>
        <authorList>
            <person name="Qin Q.-L."/>
            <person name="Xie B.-B."/>
            <person name="Shu Y.-L."/>
            <person name="Rong J.-C."/>
            <person name="Zhao D.-L."/>
            <person name="Zhang X.-Y."/>
            <person name="Chen X.-L."/>
            <person name="Zhou B.-C."/>
            <person name="Zhanga Y.-Z."/>
        </authorList>
    </citation>
    <scope>NUCLEOTIDE SEQUENCE [LARGE SCALE GENOMIC DNA]</scope>
    <source>
        <strain evidence="3 4">ACAM 611</strain>
    </source>
</reference>
<reference evidence="3 4" key="2">
    <citation type="journal article" date="2017" name="Antonie Van Leeuwenhoek">
        <title>Rhizobium rhizosphaerae sp. nov., a novel species isolated from rice rhizosphere.</title>
        <authorList>
            <person name="Zhao J.J."/>
            <person name="Zhang J."/>
            <person name="Zhang R.J."/>
            <person name="Zhang C.W."/>
            <person name="Yin H.Q."/>
            <person name="Zhang X.X."/>
        </authorList>
    </citation>
    <scope>NUCLEOTIDE SEQUENCE [LARGE SCALE GENOMIC DNA]</scope>
    <source>
        <strain evidence="3 4">ACAM 611</strain>
    </source>
</reference>
<evidence type="ECO:0000259" key="2">
    <source>
        <dbReference type="PROSITE" id="PS51724"/>
    </source>
</evidence>
<keyword evidence="1" id="KW-1133">Transmembrane helix</keyword>
<dbReference type="GO" id="GO:0042834">
    <property type="term" value="F:peptidoglycan binding"/>
    <property type="evidence" value="ECO:0007669"/>
    <property type="project" value="InterPro"/>
</dbReference>